<dbReference type="AlphaFoldDB" id="A0A8S9YAJ1"/>
<evidence type="ECO:0000256" key="1">
    <source>
        <dbReference type="SAM" id="MobiDB-lite"/>
    </source>
</evidence>
<keyword evidence="3" id="KW-1185">Reference proteome</keyword>
<sequence length="472" mass="54077">VFARLELTIIGAWHTFHEFGTSFSYTCYVSRPLEIAGQARTEWVKTREDVHIHIDGPTATLQPELGPGDYEISCIFKQGGHATSKKLAVKVVRTGHKDSRLILSADGPQVKWSGSPSRPVRCELLQTNRHFNTSHIPSWKRLYGTQNFRVSECSSRTNCDFTVLYLGETNDYDAMTTYACQFGLQTRCLSKLFIQVNMNSTKVVFTPNLHFYRRLNTLSCQVVQADGYTTPTYMMLEKYPNSFRPAIWYEVIQFRNHFPGGEYVVACHYISEHATRESIRKRILLYDTPRRLYIHQTPVEPEGYRFACVSDGYPPVPTRIAWTILTGSKYGFEHVDDGLSLTKFAPYGVYQIQCNATFVYPDTQLNLHSTFNFSYTCEFMGMDDYLELDTCEIDPAELHHFLEMLRDFDIVQQIMSQVIQAKRQQHLRMSDRSGASEITDLTHSASSGKRASGRTTSMSSVDRPSLEQEYCV</sequence>
<proteinExistence type="predicted"/>
<evidence type="ECO:0000313" key="2">
    <source>
        <dbReference type="EMBL" id="KAF7233171.1"/>
    </source>
</evidence>
<protein>
    <submittedName>
        <fullName evidence="2">Uncharacterized protein</fullName>
    </submittedName>
</protein>
<comment type="caution">
    <text evidence="2">The sequence shown here is derived from an EMBL/GenBank/DDBJ whole genome shotgun (WGS) entry which is preliminary data.</text>
</comment>
<name>A0A8S9YAJ1_9TREM</name>
<dbReference type="EMBL" id="JTDE01021259">
    <property type="protein sequence ID" value="KAF7233171.1"/>
    <property type="molecule type" value="Genomic_DNA"/>
</dbReference>
<evidence type="ECO:0000313" key="3">
    <source>
        <dbReference type="Proteomes" id="UP000822476"/>
    </source>
</evidence>
<dbReference type="Proteomes" id="UP000822476">
    <property type="component" value="Unassembled WGS sequence"/>
</dbReference>
<feature type="region of interest" description="Disordered" evidence="1">
    <location>
        <begin position="429"/>
        <end position="472"/>
    </location>
</feature>
<organism evidence="2 3">
    <name type="scientific">Paragonimus skrjabini miyazakii</name>
    <dbReference type="NCBI Taxonomy" id="59628"/>
    <lineage>
        <taxon>Eukaryota</taxon>
        <taxon>Metazoa</taxon>
        <taxon>Spiralia</taxon>
        <taxon>Lophotrochozoa</taxon>
        <taxon>Platyhelminthes</taxon>
        <taxon>Trematoda</taxon>
        <taxon>Digenea</taxon>
        <taxon>Plagiorchiida</taxon>
        <taxon>Troglotremata</taxon>
        <taxon>Troglotrematidae</taxon>
        <taxon>Paragonimus</taxon>
    </lineage>
</organism>
<accession>A0A8S9YAJ1</accession>
<gene>
    <name evidence="2" type="ORF">EG68_07930</name>
</gene>
<reference evidence="2" key="1">
    <citation type="submission" date="2019-07" db="EMBL/GenBank/DDBJ databases">
        <title>Annotation for the trematode Paragonimus miyazaki's.</title>
        <authorList>
            <person name="Choi Y.-J."/>
        </authorList>
    </citation>
    <scope>NUCLEOTIDE SEQUENCE</scope>
    <source>
        <strain evidence="2">Japan</strain>
    </source>
</reference>
<feature type="compositionally biased region" description="Polar residues" evidence="1">
    <location>
        <begin position="439"/>
        <end position="462"/>
    </location>
</feature>
<feature type="non-terminal residue" evidence="2">
    <location>
        <position position="1"/>
    </location>
</feature>